<proteinExistence type="predicted"/>
<feature type="region of interest" description="Disordered" evidence="2">
    <location>
        <begin position="487"/>
        <end position="510"/>
    </location>
</feature>
<feature type="compositionally biased region" description="Polar residues" evidence="2">
    <location>
        <begin position="207"/>
        <end position="233"/>
    </location>
</feature>
<feature type="compositionally biased region" description="Basic and acidic residues" evidence="2">
    <location>
        <begin position="235"/>
        <end position="245"/>
    </location>
</feature>
<protein>
    <submittedName>
        <fullName evidence="3">Uncharacterized protein</fullName>
    </submittedName>
</protein>
<evidence type="ECO:0000313" key="4">
    <source>
        <dbReference type="Proteomes" id="UP000195402"/>
    </source>
</evidence>
<feature type="compositionally biased region" description="Basic and acidic residues" evidence="2">
    <location>
        <begin position="642"/>
        <end position="664"/>
    </location>
</feature>
<dbReference type="OrthoDB" id="602706at2759"/>
<feature type="region of interest" description="Disordered" evidence="2">
    <location>
        <begin position="567"/>
        <end position="599"/>
    </location>
</feature>
<accession>A0A200PTG6</accession>
<dbReference type="Proteomes" id="UP000195402">
    <property type="component" value="Unassembled WGS sequence"/>
</dbReference>
<feature type="region of interest" description="Disordered" evidence="2">
    <location>
        <begin position="196"/>
        <end position="311"/>
    </location>
</feature>
<dbReference type="AlphaFoldDB" id="A0A200PTG6"/>
<dbReference type="OMA" id="PGSHEIC"/>
<gene>
    <name evidence="3" type="ORF">BVC80_7691g2</name>
</gene>
<sequence length="795" mass="87419">MVESQKEAAATANSKNKSSLLDEEIGKDFFSSWKSMSVAEDDVLDFSSESLPKGKKNTFSFDKLDMDFGLDGDFDKISSSFKVDMPDLDFSSPPKRLGKPNERTGKESTNGKNEDKQDQFSFNFDFNALDSFDLDSSWMKGEQKSNKGAESTHEKSLDSLREHEKNQNFRSNLAIGIDAFEGSEAKMFPTLKSVTTSKVEHPAGGSRNHNSIIDSSPSTSANFGNLNEPNAATTPEKEITSRAKVTDQVSLQSNRTVSMEPNSQHTTQDLCIPSVSSDDSIQESVPELQAEFSSGTKVNTTKGGEQDAGSFNLEYSSPINITGLQSTNKEFGRKLENKNLVPMGDLNGGASVQGDTDFEDTSIASVSQETVRSNKLTKENSNSVSKLLLAPLHSDPKVHSLMQTKEKGIGHTHLKPVNRSDETEAQVNTASVPKKICSLNDKRTETMCLSPVHERRQDFSAGDAQAQAGDRNVSTSKYFDRAGRKGVPITLESPKNNMEHNSSSSQVHPASLPELKTKSSALKCINPKLSVSSIAPLKNYKSISVTRNDISPPNVLKKALDNSSLKVSRAMTSKNDLPHSTAQRELKSLRPTNVNKEMHVNTAPETAYAVAAEKHGLLSPSLKRKKLEVSDADPANSYPLKRTTEPSSESRKASDPSEQIDKKMVPNTENQPSIYSSTSALDVPLHASLTEFRVPLTMENDGIVEKAEACAKELEDICNMLKKKHEEAKEILVRAIVNNNNLLMLNHPIYEEKISFGIGHMFASVRSWLFWSWQSKLALNVGITVFHIIPSMVYE</sequence>
<dbReference type="PANTHER" id="PTHR36380">
    <property type="entry name" value="BNAA03G58330D PROTEIN"/>
    <property type="match status" value="1"/>
</dbReference>
<keyword evidence="1" id="KW-0175">Coiled coil</keyword>
<evidence type="ECO:0000256" key="2">
    <source>
        <dbReference type="SAM" id="MobiDB-lite"/>
    </source>
</evidence>
<feature type="region of interest" description="Disordered" evidence="2">
    <location>
        <begin position="139"/>
        <end position="169"/>
    </location>
</feature>
<dbReference type="EMBL" id="MVGT01004072">
    <property type="protein sequence ID" value="OVA01482.1"/>
    <property type="molecule type" value="Genomic_DNA"/>
</dbReference>
<comment type="caution">
    <text evidence="3">The sequence shown here is derived from an EMBL/GenBank/DDBJ whole genome shotgun (WGS) entry which is preliminary data.</text>
</comment>
<feature type="region of interest" description="Disordered" evidence="2">
    <location>
        <begin position="625"/>
        <end position="675"/>
    </location>
</feature>
<feature type="compositionally biased region" description="Polar residues" evidence="2">
    <location>
        <begin position="247"/>
        <end position="283"/>
    </location>
</feature>
<feature type="compositionally biased region" description="Polar residues" evidence="2">
    <location>
        <begin position="493"/>
        <end position="508"/>
    </location>
</feature>
<dbReference type="InParanoid" id="A0A200PTG6"/>
<dbReference type="InterPro" id="IPR038777">
    <property type="entry name" value="At4g18490-like"/>
</dbReference>
<dbReference type="FunCoup" id="A0A200PTG6">
    <property type="interactions" value="4"/>
</dbReference>
<dbReference type="STRING" id="56857.A0A200PTG6"/>
<keyword evidence="4" id="KW-1185">Reference proteome</keyword>
<evidence type="ECO:0000313" key="3">
    <source>
        <dbReference type="EMBL" id="OVA01482.1"/>
    </source>
</evidence>
<organism evidence="3 4">
    <name type="scientific">Macleaya cordata</name>
    <name type="common">Five-seeded plume-poppy</name>
    <name type="synonym">Bocconia cordata</name>
    <dbReference type="NCBI Taxonomy" id="56857"/>
    <lineage>
        <taxon>Eukaryota</taxon>
        <taxon>Viridiplantae</taxon>
        <taxon>Streptophyta</taxon>
        <taxon>Embryophyta</taxon>
        <taxon>Tracheophyta</taxon>
        <taxon>Spermatophyta</taxon>
        <taxon>Magnoliopsida</taxon>
        <taxon>Ranunculales</taxon>
        <taxon>Papaveraceae</taxon>
        <taxon>Papaveroideae</taxon>
        <taxon>Macleaya</taxon>
    </lineage>
</organism>
<dbReference type="PANTHER" id="PTHR36380:SF1">
    <property type="entry name" value="OS01G0755100 PROTEIN"/>
    <property type="match status" value="1"/>
</dbReference>
<reference evidence="3 4" key="1">
    <citation type="journal article" date="2017" name="Mol. Plant">
        <title>The Genome of Medicinal Plant Macleaya cordata Provides New Insights into Benzylisoquinoline Alkaloids Metabolism.</title>
        <authorList>
            <person name="Liu X."/>
            <person name="Liu Y."/>
            <person name="Huang P."/>
            <person name="Ma Y."/>
            <person name="Qing Z."/>
            <person name="Tang Q."/>
            <person name="Cao H."/>
            <person name="Cheng P."/>
            <person name="Zheng Y."/>
            <person name="Yuan Z."/>
            <person name="Zhou Y."/>
            <person name="Liu J."/>
            <person name="Tang Z."/>
            <person name="Zhuo Y."/>
            <person name="Zhang Y."/>
            <person name="Yu L."/>
            <person name="Huang J."/>
            <person name="Yang P."/>
            <person name="Peng Q."/>
            <person name="Zhang J."/>
            <person name="Jiang W."/>
            <person name="Zhang Z."/>
            <person name="Lin K."/>
            <person name="Ro D.K."/>
            <person name="Chen X."/>
            <person name="Xiong X."/>
            <person name="Shang Y."/>
            <person name="Huang S."/>
            <person name="Zeng J."/>
        </authorList>
    </citation>
    <scope>NUCLEOTIDE SEQUENCE [LARGE SCALE GENOMIC DNA]</scope>
    <source>
        <strain evidence="4">cv. BLH2017</strain>
        <tissue evidence="3">Root</tissue>
    </source>
</reference>
<feature type="compositionally biased region" description="Polar residues" evidence="2">
    <location>
        <begin position="567"/>
        <end position="581"/>
    </location>
</feature>
<feature type="coiled-coil region" evidence="1">
    <location>
        <begin position="704"/>
        <end position="731"/>
    </location>
</feature>
<evidence type="ECO:0000256" key="1">
    <source>
        <dbReference type="SAM" id="Coils"/>
    </source>
</evidence>
<feature type="compositionally biased region" description="Basic and acidic residues" evidence="2">
    <location>
        <begin position="141"/>
        <end position="167"/>
    </location>
</feature>
<feature type="region of interest" description="Disordered" evidence="2">
    <location>
        <begin position="83"/>
        <end position="119"/>
    </location>
</feature>
<name>A0A200PTG6_MACCD</name>
<feature type="compositionally biased region" description="Polar residues" evidence="2">
    <location>
        <begin position="291"/>
        <end position="303"/>
    </location>
</feature>